<name>A0A238X5R1_9PSEU</name>
<keyword evidence="1" id="KW-1133">Transmembrane helix</keyword>
<dbReference type="Pfam" id="PF06197">
    <property type="entry name" value="DUF998"/>
    <property type="match status" value="1"/>
</dbReference>
<organism evidence="2 3">
    <name type="scientific">Haloechinothrix alba</name>
    <dbReference type="NCBI Taxonomy" id="664784"/>
    <lineage>
        <taxon>Bacteria</taxon>
        <taxon>Bacillati</taxon>
        <taxon>Actinomycetota</taxon>
        <taxon>Actinomycetes</taxon>
        <taxon>Pseudonocardiales</taxon>
        <taxon>Pseudonocardiaceae</taxon>
        <taxon>Haloechinothrix</taxon>
    </lineage>
</organism>
<feature type="transmembrane region" description="Helical" evidence="1">
    <location>
        <begin position="56"/>
        <end position="77"/>
    </location>
</feature>
<evidence type="ECO:0008006" key="4">
    <source>
        <dbReference type="Google" id="ProtNLM"/>
    </source>
</evidence>
<keyword evidence="1" id="KW-0812">Transmembrane</keyword>
<gene>
    <name evidence="2" type="ORF">SAMN06265360_10968</name>
</gene>
<keyword evidence="3" id="KW-1185">Reference proteome</keyword>
<reference evidence="2 3" key="1">
    <citation type="submission" date="2017-06" db="EMBL/GenBank/DDBJ databases">
        <authorList>
            <person name="Kim H.J."/>
            <person name="Triplett B.A."/>
        </authorList>
    </citation>
    <scope>NUCLEOTIDE SEQUENCE [LARGE SCALE GENOMIC DNA]</scope>
    <source>
        <strain evidence="2 3">DSM 45207</strain>
    </source>
</reference>
<protein>
    <recommendedName>
        <fullName evidence="4">DUF998 domain-containing protein</fullName>
    </recommendedName>
</protein>
<feature type="transmembrane region" description="Helical" evidence="1">
    <location>
        <begin position="108"/>
        <end position="128"/>
    </location>
</feature>
<sequence>MAREAVGSDNTRIAAGIVIGFGGLALSVAFMVYLHVAAGGGLRSTMSEYIFVDGVGWMFGASAVCMAIGALGALIGLSDTGLLSGNGSRSAAWSQPEPSSRPARGTGLLRLGLWLVPTGFVLVALFPTNSAGPLSLSAEIHRYAAGVGFTGPPVAAYLVARRLARPELARYRLWLLRGAGVTAGALVVFLISHFGTLPEFMQDLRGPTQRLLLVLVLLVLGQLIYLPARCAERARGE</sequence>
<feature type="transmembrane region" description="Helical" evidence="1">
    <location>
        <begin position="12"/>
        <end position="36"/>
    </location>
</feature>
<accession>A0A238X5R1</accession>
<evidence type="ECO:0000313" key="2">
    <source>
        <dbReference type="EMBL" id="SNR53921.1"/>
    </source>
</evidence>
<evidence type="ECO:0000313" key="3">
    <source>
        <dbReference type="Proteomes" id="UP000198348"/>
    </source>
</evidence>
<feature type="transmembrane region" description="Helical" evidence="1">
    <location>
        <begin position="140"/>
        <end position="159"/>
    </location>
</feature>
<feature type="transmembrane region" description="Helical" evidence="1">
    <location>
        <begin position="211"/>
        <end position="228"/>
    </location>
</feature>
<keyword evidence="1" id="KW-0472">Membrane</keyword>
<dbReference type="Proteomes" id="UP000198348">
    <property type="component" value="Unassembled WGS sequence"/>
</dbReference>
<evidence type="ECO:0000256" key="1">
    <source>
        <dbReference type="SAM" id="Phobius"/>
    </source>
</evidence>
<feature type="transmembrane region" description="Helical" evidence="1">
    <location>
        <begin position="171"/>
        <end position="191"/>
    </location>
</feature>
<dbReference type="RefSeq" id="WP_089301323.1">
    <property type="nucleotide sequence ID" value="NZ_FZNW01000009.1"/>
</dbReference>
<dbReference type="AlphaFoldDB" id="A0A238X5R1"/>
<dbReference type="EMBL" id="FZNW01000009">
    <property type="protein sequence ID" value="SNR53921.1"/>
    <property type="molecule type" value="Genomic_DNA"/>
</dbReference>
<proteinExistence type="predicted"/>
<dbReference type="InterPro" id="IPR009339">
    <property type="entry name" value="DUF998"/>
</dbReference>